<dbReference type="PROSITE" id="PS00211">
    <property type="entry name" value="ABC_TRANSPORTER_1"/>
    <property type="match status" value="1"/>
</dbReference>
<dbReference type="InterPro" id="IPR003593">
    <property type="entry name" value="AAA+_ATPase"/>
</dbReference>
<proteinExistence type="inferred from homology"/>
<evidence type="ECO:0000313" key="7">
    <source>
        <dbReference type="Proteomes" id="UP001595947"/>
    </source>
</evidence>
<dbReference type="RefSeq" id="WP_378038089.1">
    <property type="nucleotide sequence ID" value="NZ_JBHSIV010000026.1"/>
</dbReference>
<protein>
    <submittedName>
        <fullName evidence="6">ABC transporter ATP-binding protein</fullName>
    </submittedName>
</protein>
<dbReference type="SMART" id="SM00382">
    <property type="entry name" value="AAA"/>
    <property type="match status" value="1"/>
</dbReference>
<name>A0ABV9YRH2_9PSEU</name>
<keyword evidence="4 6" id="KW-0067">ATP-binding</keyword>
<organism evidence="6 7">
    <name type="scientific">Actinomycetospora atypica</name>
    <dbReference type="NCBI Taxonomy" id="1290095"/>
    <lineage>
        <taxon>Bacteria</taxon>
        <taxon>Bacillati</taxon>
        <taxon>Actinomycetota</taxon>
        <taxon>Actinomycetes</taxon>
        <taxon>Pseudonocardiales</taxon>
        <taxon>Pseudonocardiaceae</taxon>
        <taxon>Actinomycetospora</taxon>
    </lineage>
</organism>
<reference evidence="7" key="1">
    <citation type="journal article" date="2019" name="Int. J. Syst. Evol. Microbiol.">
        <title>The Global Catalogue of Microorganisms (GCM) 10K type strain sequencing project: providing services to taxonomists for standard genome sequencing and annotation.</title>
        <authorList>
            <consortium name="The Broad Institute Genomics Platform"/>
            <consortium name="The Broad Institute Genome Sequencing Center for Infectious Disease"/>
            <person name="Wu L."/>
            <person name="Ma J."/>
        </authorList>
    </citation>
    <scope>NUCLEOTIDE SEQUENCE [LARGE SCALE GENOMIC DNA]</scope>
    <source>
        <strain evidence="7">CGMCC 4.7093</strain>
    </source>
</reference>
<sequence>MTATLEAVGLHRSYRVPGTRPWRRATRVALDGVDLALPAGRSLALVGESGSGKSTLLRMLLALEVPDDGSVRFRGEPVTPAAPGRLRHEVGVVVQDAGGSLDPRCPVRESLREPLECLDGWAGVDHDARVVELMTAVGLDPETGDRRPGQFSGGQRQRLALARALIANPSVLVVDEPFSAVDPATRARLVALLRTLVERSAIQVLLVTHDLGVADRLCDDVVVLAHGRVAESGSIGEVFARPRSAAARDLLGAVGRLPEVRA</sequence>
<dbReference type="Pfam" id="PF00005">
    <property type="entry name" value="ABC_tran"/>
    <property type="match status" value="1"/>
</dbReference>
<dbReference type="PANTHER" id="PTHR43776">
    <property type="entry name" value="TRANSPORT ATP-BINDING PROTEIN"/>
    <property type="match status" value="1"/>
</dbReference>
<accession>A0ABV9YRH2</accession>
<dbReference type="InterPro" id="IPR003439">
    <property type="entry name" value="ABC_transporter-like_ATP-bd"/>
</dbReference>
<dbReference type="InterPro" id="IPR027417">
    <property type="entry name" value="P-loop_NTPase"/>
</dbReference>
<evidence type="ECO:0000256" key="4">
    <source>
        <dbReference type="ARBA" id="ARBA00022840"/>
    </source>
</evidence>
<dbReference type="InterPro" id="IPR017871">
    <property type="entry name" value="ABC_transporter-like_CS"/>
</dbReference>
<dbReference type="PROSITE" id="PS50893">
    <property type="entry name" value="ABC_TRANSPORTER_2"/>
    <property type="match status" value="1"/>
</dbReference>
<dbReference type="InterPro" id="IPR050319">
    <property type="entry name" value="ABC_transp_ATP-bind"/>
</dbReference>
<evidence type="ECO:0000256" key="3">
    <source>
        <dbReference type="ARBA" id="ARBA00022741"/>
    </source>
</evidence>
<dbReference type="SUPFAM" id="SSF52540">
    <property type="entry name" value="P-loop containing nucleoside triphosphate hydrolases"/>
    <property type="match status" value="1"/>
</dbReference>
<evidence type="ECO:0000256" key="2">
    <source>
        <dbReference type="ARBA" id="ARBA00022448"/>
    </source>
</evidence>
<feature type="domain" description="ABC transporter" evidence="5">
    <location>
        <begin position="5"/>
        <end position="251"/>
    </location>
</feature>
<keyword evidence="3" id="KW-0547">Nucleotide-binding</keyword>
<keyword evidence="2" id="KW-0813">Transport</keyword>
<comment type="similarity">
    <text evidence="1">Belongs to the ABC transporter superfamily.</text>
</comment>
<dbReference type="GO" id="GO:0005524">
    <property type="term" value="F:ATP binding"/>
    <property type="evidence" value="ECO:0007669"/>
    <property type="project" value="UniProtKB-KW"/>
</dbReference>
<dbReference type="Proteomes" id="UP001595947">
    <property type="component" value="Unassembled WGS sequence"/>
</dbReference>
<dbReference type="PANTHER" id="PTHR43776:SF7">
    <property type="entry name" value="D,D-DIPEPTIDE TRANSPORT ATP-BINDING PROTEIN DDPF-RELATED"/>
    <property type="match status" value="1"/>
</dbReference>
<dbReference type="CDD" id="cd03257">
    <property type="entry name" value="ABC_NikE_OppD_transporters"/>
    <property type="match status" value="1"/>
</dbReference>
<comment type="caution">
    <text evidence="6">The sequence shown here is derived from an EMBL/GenBank/DDBJ whole genome shotgun (WGS) entry which is preliminary data.</text>
</comment>
<dbReference type="Gene3D" id="3.40.50.300">
    <property type="entry name" value="P-loop containing nucleotide triphosphate hydrolases"/>
    <property type="match status" value="1"/>
</dbReference>
<gene>
    <name evidence="6" type="ORF">ACFPBZ_21175</name>
</gene>
<evidence type="ECO:0000259" key="5">
    <source>
        <dbReference type="PROSITE" id="PS50893"/>
    </source>
</evidence>
<evidence type="ECO:0000256" key="1">
    <source>
        <dbReference type="ARBA" id="ARBA00005417"/>
    </source>
</evidence>
<keyword evidence="7" id="KW-1185">Reference proteome</keyword>
<dbReference type="EMBL" id="JBHSIV010000026">
    <property type="protein sequence ID" value="MFC5064749.1"/>
    <property type="molecule type" value="Genomic_DNA"/>
</dbReference>
<evidence type="ECO:0000313" key="6">
    <source>
        <dbReference type="EMBL" id="MFC5064749.1"/>
    </source>
</evidence>